<dbReference type="Pfam" id="PF00753">
    <property type="entry name" value="Lactamase_B"/>
    <property type="match status" value="1"/>
</dbReference>
<proteinExistence type="predicted"/>
<feature type="domain" description="Metallo-beta-lactamase" evidence="7">
    <location>
        <begin position="530"/>
        <end position="699"/>
    </location>
</feature>
<dbReference type="InterPro" id="IPR004477">
    <property type="entry name" value="ComEC_N"/>
</dbReference>
<dbReference type="Pfam" id="PF13567">
    <property type="entry name" value="DUF4131"/>
    <property type="match status" value="1"/>
</dbReference>
<evidence type="ECO:0000313" key="9">
    <source>
        <dbReference type="Proteomes" id="UP000664344"/>
    </source>
</evidence>
<dbReference type="Proteomes" id="UP000664344">
    <property type="component" value="Unassembled WGS sequence"/>
</dbReference>
<comment type="subcellular location">
    <subcellularLocation>
        <location evidence="1">Cell membrane</location>
        <topology evidence="1">Multi-pass membrane protein</topology>
    </subcellularLocation>
</comment>
<evidence type="ECO:0000313" key="8">
    <source>
        <dbReference type="EMBL" id="MBN7769402.1"/>
    </source>
</evidence>
<dbReference type="InterPro" id="IPR035681">
    <property type="entry name" value="ComA-like_MBL"/>
</dbReference>
<dbReference type="Pfam" id="PF03772">
    <property type="entry name" value="Competence"/>
    <property type="match status" value="1"/>
</dbReference>
<feature type="transmembrane region" description="Helical" evidence="6">
    <location>
        <begin position="348"/>
        <end position="365"/>
    </location>
</feature>
<evidence type="ECO:0000256" key="6">
    <source>
        <dbReference type="SAM" id="Phobius"/>
    </source>
</evidence>
<feature type="transmembrane region" description="Helical" evidence="6">
    <location>
        <begin position="466"/>
        <end position="485"/>
    </location>
</feature>
<dbReference type="NCBIfam" id="TIGR00361">
    <property type="entry name" value="ComEC_Rec2"/>
    <property type="match status" value="1"/>
</dbReference>
<dbReference type="EMBL" id="JAFKDB010000008">
    <property type="protein sequence ID" value="MBN7769402.1"/>
    <property type="molecule type" value="Genomic_DNA"/>
</dbReference>
<feature type="transmembrane region" description="Helical" evidence="6">
    <location>
        <begin position="435"/>
        <end position="454"/>
    </location>
</feature>
<keyword evidence="3 6" id="KW-0812">Transmembrane</keyword>
<feature type="transmembrane region" description="Helical" evidence="6">
    <location>
        <begin position="326"/>
        <end position="343"/>
    </location>
</feature>
<reference evidence="8 9" key="1">
    <citation type="submission" date="2021-02" db="EMBL/GenBank/DDBJ databases">
        <title>PHA producing bacteria isolated from coastal sediment in Guangdong, Shenzhen.</title>
        <authorList>
            <person name="Zheng W."/>
            <person name="Yu S."/>
            <person name="Huang Y."/>
        </authorList>
    </citation>
    <scope>NUCLEOTIDE SEQUENCE [LARGE SCALE GENOMIC DNA]</scope>
    <source>
        <strain evidence="8 9">TN21-5</strain>
    </source>
</reference>
<sequence>MLAFSCGVILLYRLTTLPPYPWLIALGGGALLFHFRGGHTNRRWPVLVAGVMFGLAWASWSSEHRLAERLPSELEGQRVLVSGYLCDLPAPGNFDSLRFSFCVTGWPGLHAQATDYPLPSVLRLTWYGREGRPLPDHRLKLEVVLKRPHGQLNPEGFRYEDWLFRHGYRATGSVKQVFADPGVVCGAKCRYHAWHWDAANHVKRLFGKAEQYALIASLLMGDRGGLTDEQWQILKATGTIHLVAISGLHLGLVAIGAGLMARRLWLLLPVGTVSEYTGRVVVFLVVVLGCVGYALLAGFTVPTRRALVMVIAGGWYLVKARQQGGWYPWILALMAVLLLDPFAPLDQGFWLSFGAVAVLLLVFSGRVGSTGWLTTLIAAQLAAFFGLWPLLMAFQQTQPLAGLLANLLAIPWVSLVVMPTLFLGSLLVWLSDGVLLPWVSAVFDVVLGTLWWWLEWVGQFRFGHMQPLAMPLAAGLALLALYAIRWHDWKWRLVFGATVLLLAAPASFMGRGEGNEAVPRPEVRILDVGQGLSVVVRAGSRVMVYDTGPEVEGAYSAAESVLIPNLRAMGVATIDLLVLSHGDKDHAGGLAALADAFPVKRVISGEPALISGRTGLPVESCLAARMRWPGLDVAFWRMPGREEGNDASCVVRLYHPATGRDAILTGDISRRVETRMLGSDGPGWAQDQVLHRIVLAPHHGSKTSSSDDWIKAIGPNQVIYTAGYRHHYGHPHPDVTERYRRQGVGALSTACSGEIRLSFGENGRTSSVLWRSQPFWISSQGLTRSQCKIP</sequence>
<evidence type="ECO:0000256" key="4">
    <source>
        <dbReference type="ARBA" id="ARBA00022989"/>
    </source>
</evidence>
<dbReference type="PANTHER" id="PTHR30619">
    <property type="entry name" value="DNA INTERNALIZATION/COMPETENCE PROTEIN COMEC/REC2"/>
    <property type="match status" value="1"/>
</dbReference>
<dbReference type="SUPFAM" id="SSF56281">
    <property type="entry name" value="Metallo-hydrolase/oxidoreductase"/>
    <property type="match status" value="1"/>
</dbReference>
<comment type="caution">
    <text evidence="8">The sequence shown here is derived from an EMBL/GenBank/DDBJ whole genome shotgun (WGS) entry which is preliminary data.</text>
</comment>
<accession>A0ABS3BD38</accession>
<gene>
    <name evidence="8" type="ORF">JYP53_05735</name>
</gene>
<dbReference type="InterPro" id="IPR036866">
    <property type="entry name" value="RibonucZ/Hydroxyglut_hydro"/>
</dbReference>
<feature type="transmembrane region" description="Helical" evidence="6">
    <location>
        <begin position="371"/>
        <end position="391"/>
    </location>
</feature>
<feature type="transmembrane region" description="Helical" evidence="6">
    <location>
        <begin position="240"/>
        <end position="259"/>
    </location>
</feature>
<organism evidence="8 9">
    <name type="scientific">Marinobacter daepoensis</name>
    <dbReference type="NCBI Taxonomy" id="262077"/>
    <lineage>
        <taxon>Bacteria</taxon>
        <taxon>Pseudomonadati</taxon>
        <taxon>Pseudomonadota</taxon>
        <taxon>Gammaproteobacteria</taxon>
        <taxon>Pseudomonadales</taxon>
        <taxon>Marinobacteraceae</taxon>
        <taxon>Marinobacter</taxon>
    </lineage>
</organism>
<dbReference type="Gene3D" id="3.60.15.10">
    <property type="entry name" value="Ribonuclease Z/Hydroxyacylglutathione hydrolase-like"/>
    <property type="match status" value="1"/>
</dbReference>
<feature type="transmembrane region" description="Helical" evidence="6">
    <location>
        <begin position="280"/>
        <end position="301"/>
    </location>
</feature>
<dbReference type="InterPro" id="IPR025405">
    <property type="entry name" value="DUF4131"/>
</dbReference>
<keyword evidence="4 6" id="KW-1133">Transmembrane helix</keyword>
<dbReference type="InterPro" id="IPR001279">
    <property type="entry name" value="Metallo-B-lactamas"/>
</dbReference>
<evidence type="ECO:0000256" key="3">
    <source>
        <dbReference type="ARBA" id="ARBA00022692"/>
    </source>
</evidence>
<dbReference type="InterPro" id="IPR052159">
    <property type="entry name" value="Competence_DNA_uptake"/>
</dbReference>
<dbReference type="SMART" id="SM00849">
    <property type="entry name" value="Lactamase_B"/>
    <property type="match status" value="1"/>
</dbReference>
<dbReference type="CDD" id="cd07731">
    <property type="entry name" value="ComA-like_MBL-fold"/>
    <property type="match status" value="1"/>
</dbReference>
<keyword evidence="5 6" id="KW-0472">Membrane</keyword>
<feature type="transmembrane region" description="Helical" evidence="6">
    <location>
        <begin position="491"/>
        <end position="510"/>
    </location>
</feature>
<evidence type="ECO:0000259" key="7">
    <source>
        <dbReference type="SMART" id="SM00849"/>
    </source>
</evidence>
<evidence type="ECO:0000256" key="5">
    <source>
        <dbReference type="ARBA" id="ARBA00023136"/>
    </source>
</evidence>
<feature type="transmembrane region" description="Helical" evidence="6">
    <location>
        <begin position="403"/>
        <end position="429"/>
    </location>
</feature>
<dbReference type="PANTHER" id="PTHR30619:SF1">
    <property type="entry name" value="RECOMBINATION PROTEIN 2"/>
    <property type="match status" value="1"/>
</dbReference>
<feature type="transmembrane region" description="Helical" evidence="6">
    <location>
        <begin position="20"/>
        <end position="37"/>
    </location>
</feature>
<keyword evidence="2" id="KW-1003">Cell membrane</keyword>
<name>A0ABS3BD38_9GAMM</name>
<keyword evidence="9" id="KW-1185">Reference proteome</keyword>
<dbReference type="NCBIfam" id="TIGR00360">
    <property type="entry name" value="ComEC_N-term"/>
    <property type="match status" value="1"/>
</dbReference>
<evidence type="ECO:0000256" key="2">
    <source>
        <dbReference type="ARBA" id="ARBA00022475"/>
    </source>
</evidence>
<protein>
    <submittedName>
        <fullName evidence="8">DNA internalization-related competence protein ComEC/Rec2</fullName>
    </submittedName>
</protein>
<dbReference type="RefSeq" id="WP_206557240.1">
    <property type="nucleotide sequence ID" value="NZ_JAFKDB010000008.1"/>
</dbReference>
<dbReference type="InterPro" id="IPR004797">
    <property type="entry name" value="Competence_ComEC/Rec2"/>
</dbReference>
<evidence type="ECO:0000256" key="1">
    <source>
        <dbReference type="ARBA" id="ARBA00004651"/>
    </source>
</evidence>